<name>A0A6J6XP69_9ZZZZ</name>
<accession>A0A6J6XP69</accession>
<reference evidence="2" key="1">
    <citation type="submission" date="2020-05" db="EMBL/GenBank/DDBJ databases">
        <authorList>
            <person name="Chiriac C."/>
            <person name="Salcher M."/>
            <person name="Ghai R."/>
            <person name="Kavagutti S V."/>
        </authorList>
    </citation>
    <scope>NUCLEOTIDE SEQUENCE</scope>
</reference>
<dbReference type="AlphaFoldDB" id="A0A6J6XP69"/>
<organism evidence="2">
    <name type="scientific">freshwater metagenome</name>
    <dbReference type="NCBI Taxonomy" id="449393"/>
    <lineage>
        <taxon>unclassified sequences</taxon>
        <taxon>metagenomes</taxon>
        <taxon>ecological metagenomes</taxon>
    </lineage>
</organism>
<dbReference type="EMBL" id="CAFAAQ010000015">
    <property type="protein sequence ID" value="CAB4796956.1"/>
    <property type="molecule type" value="Genomic_DNA"/>
</dbReference>
<evidence type="ECO:0000313" key="2">
    <source>
        <dbReference type="EMBL" id="CAB4796956.1"/>
    </source>
</evidence>
<evidence type="ECO:0000256" key="1">
    <source>
        <dbReference type="SAM" id="MobiDB-lite"/>
    </source>
</evidence>
<feature type="region of interest" description="Disordered" evidence="1">
    <location>
        <begin position="1"/>
        <end position="42"/>
    </location>
</feature>
<gene>
    <name evidence="2" type="ORF">UFOPK3046_00303</name>
</gene>
<proteinExistence type="predicted"/>
<feature type="compositionally biased region" description="Polar residues" evidence="1">
    <location>
        <begin position="658"/>
        <end position="684"/>
    </location>
</feature>
<feature type="compositionally biased region" description="Polar residues" evidence="1">
    <location>
        <begin position="1"/>
        <end position="22"/>
    </location>
</feature>
<feature type="region of interest" description="Disordered" evidence="1">
    <location>
        <begin position="267"/>
        <end position="289"/>
    </location>
</feature>
<protein>
    <submittedName>
        <fullName evidence="2">Unannotated protein</fullName>
    </submittedName>
</protein>
<sequence length="702" mass="72662">MANNTDPSSSSSGASTEQNPLDESQGESAGLPAKSSVETPSRIEPYALSRAAANDSRIVRNWAPLGTVDAGAIADCDPAGLVQMRNETWCLDWWIGAEDRWHHPSIDAAVRQRRIGDSPVLETAMRVPGGDIIQRVFGVRATSAVSDGSLWDDSAVIVEIENLTAVPVALALTIRPYLLDGIGSITSLGSAGSVISVDGAVAAVLSKSVARRVVGELGTVATRLANADDEQPDGTSTSAASCLEGAFVVALPHTAVVRILLPRSTRNEASSRSKKSSAQKPAPTAQWDAPDAGAIDAGWAAHTKQAARVELPDSTFDRVVARSESLLLLAATDEFFAASGTATAALRAAELCDTLVRVGLTEPLGPIARALLGQQRLRGSIRMPDRSDATVALLHISAPLLAGKQQELWAEDLVGPVAQAIHRLSKGHGVASPSLLRSAVIALGRVAPSLRAVGQPEVADAAEELASTLWESVGPSAAAKPSEGSDSAKRWMFAEGLSARSALAASDSSAITSIVELCRIGDQAVLPDCTDAQGLACGAMALDPAAVAVRVGAILDLALIEEPTGLVILPVWSDSWFGSPVEAHGLRTRWGVASFALRWHGERPALLWEVIPGSGVDPTGSGPQFTAPGLDPSWSATGWTGEALLAPMGPVVVASQPEAASSTDDQTDPAQSAPVQSGPDQSAAETAANPQVEAPREGDSFT</sequence>
<feature type="region of interest" description="Disordered" evidence="1">
    <location>
        <begin position="652"/>
        <end position="702"/>
    </location>
</feature>